<organism evidence="11 12">
    <name type="scientific">Syncephalastrum racemosum</name>
    <name type="common">Filamentous fungus</name>
    <dbReference type="NCBI Taxonomy" id="13706"/>
    <lineage>
        <taxon>Eukaryota</taxon>
        <taxon>Fungi</taxon>
        <taxon>Fungi incertae sedis</taxon>
        <taxon>Mucoromycota</taxon>
        <taxon>Mucoromycotina</taxon>
        <taxon>Mucoromycetes</taxon>
        <taxon>Mucorales</taxon>
        <taxon>Syncephalastraceae</taxon>
        <taxon>Syncephalastrum</taxon>
    </lineage>
</organism>
<evidence type="ECO:0000256" key="7">
    <source>
        <dbReference type="ARBA" id="ARBA00023034"/>
    </source>
</evidence>
<dbReference type="GO" id="GO:0005801">
    <property type="term" value="C:cis-Golgi network"/>
    <property type="evidence" value="ECO:0007669"/>
    <property type="project" value="InterPro"/>
</dbReference>
<keyword evidence="6 10" id="KW-1133">Transmembrane helix</keyword>
<evidence type="ECO:0000256" key="4">
    <source>
        <dbReference type="ARBA" id="ARBA00022692"/>
    </source>
</evidence>
<keyword evidence="7" id="KW-0333">Golgi apparatus</keyword>
<evidence type="ECO:0000256" key="5">
    <source>
        <dbReference type="ARBA" id="ARBA00022927"/>
    </source>
</evidence>
<feature type="compositionally biased region" description="Low complexity" evidence="9">
    <location>
        <begin position="9"/>
        <end position="22"/>
    </location>
</feature>
<dbReference type="AlphaFoldDB" id="A0A1X2H8D7"/>
<dbReference type="Pfam" id="PF12352">
    <property type="entry name" value="V-SNARE_C"/>
    <property type="match status" value="1"/>
</dbReference>
<dbReference type="PANTHER" id="PTHR21094">
    <property type="entry name" value="GOS-28 SNARE- RELATED"/>
    <property type="match status" value="1"/>
</dbReference>
<evidence type="ECO:0000256" key="2">
    <source>
        <dbReference type="ARBA" id="ARBA00008473"/>
    </source>
</evidence>
<dbReference type="PANTHER" id="PTHR21094:SF2">
    <property type="entry name" value="GOLGI SNAP RECEPTOR COMPLEX MEMBER 1"/>
    <property type="match status" value="1"/>
</dbReference>
<evidence type="ECO:0000313" key="11">
    <source>
        <dbReference type="EMBL" id="ORY94845.1"/>
    </source>
</evidence>
<sequence>MNRGATTALPQPSSPSLKPLMSNQDEDDGDLSNPSSTMSWDHLRRQARQIENEIELKLASLSKLGASVSNSRADDASSVDKPSQELETEELLRQLENVIISMGKVLDRPSATPTNPSMMHMLERHKDILVDYNKEFRRVKMNIKAARDKADLMNQVQDEIRIFNTGQGDSADYYLSERNRIESSHRMTDSILEQAYATRQDISRQGRTLRTINSRVGGVIGRIPGINNLISRINTRRKRDTLIMAGVISTCIILILLYWLHT</sequence>
<comment type="caution">
    <text evidence="11">The sequence shown here is derived from an EMBL/GenBank/DDBJ whole genome shotgun (WGS) entry which is preliminary data.</text>
</comment>
<dbReference type="OrthoDB" id="422156at2759"/>
<feature type="region of interest" description="Disordered" evidence="9">
    <location>
        <begin position="67"/>
        <end position="86"/>
    </location>
</feature>
<feature type="region of interest" description="Disordered" evidence="9">
    <location>
        <begin position="1"/>
        <end position="44"/>
    </location>
</feature>
<dbReference type="Proteomes" id="UP000242180">
    <property type="component" value="Unassembled WGS sequence"/>
</dbReference>
<gene>
    <name evidence="11" type="ORF">BCR43DRAFT_525987</name>
</gene>
<dbReference type="InterPro" id="IPR023601">
    <property type="entry name" value="Golgi_SNAP_su1"/>
</dbReference>
<protein>
    <recommendedName>
        <fullName evidence="13">Golgi SNAP receptor complex member 1</fullName>
    </recommendedName>
</protein>
<evidence type="ECO:0000256" key="6">
    <source>
        <dbReference type="ARBA" id="ARBA00022989"/>
    </source>
</evidence>
<keyword evidence="3" id="KW-0813">Transport</keyword>
<evidence type="ECO:0000256" key="3">
    <source>
        <dbReference type="ARBA" id="ARBA00022448"/>
    </source>
</evidence>
<reference evidence="11 12" key="1">
    <citation type="submission" date="2016-07" db="EMBL/GenBank/DDBJ databases">
        <title>Pervasive Adenine N6-methylation of Active Genes in Fungi.</title>
        <authorList>
            <consortium name="DOE Joint Genome Institute"/>
            <person name="Mondo S.J."/>
            <person name="Dannebaum R.O."/>
            <person name="Kuo R.C."/>
            <person name="Labutti K."/>
            <person name="Haridas S."/>
            <person name="Kuo A."/>
            <person name="Salamov A."/>
            <person name="Ahrendt S.R."/>
            <person name="Lipzen A."/>
            <person name="Sullivan W."/>
            <person name="Andreopoulos W.B."/>
            <person name="Clum A."/>
            <person name="Lindquist E."/>
            <person name="Daum C."/>
            <person name="Ramamoorthy G.K."/>
            <person name="Gryganskyi A."/>
            <person name="Culley D."/>
            <person name="Magnuson J.K."/>
            <person name="James T.Y."/>
            <person name="O'Malley M.A."/>
            <person name="Stajich J.E."/>
            <person name="Spatafora J.W."/>
            <person name="Visel A."/>
            <person name="Grigoriev I.V."/>
        </authorList>
    </citation>
    <scope>NUCLEOTIDE SEQUENCE [LARGE SCALE GENOMIC DNA]</scope>
    <source>
        <strain evidence="11 12">NRRL 2496</strain>
    </source>
</reference>
<dbReference type="OMA" id="QAYAVND"/>
<dbReference type="GO" id="GO:0006906">
    <property type="term" value="P:vesicle fusion"/>
    <property type="evidence" value="ECO:0007669"/>
    <property type="project" value="TreeGrafter"/>
</dbReference>
<name>A0A1X2H8D7_SYNRA</name>
<dbReference type="GO" id="GO:0000139">
    <property type="term" value="C:Golgi membrane"/>
    <property type="evidence" value="ECO:0007669"/>
    <property type="project" value="UniProtKB-SubCell"/>
</dbReference>
<dbReference type="STRING" id="13706.A0A1X2H8D7"/>
<accession>A0A1X2H8D7</accession>
<dbReference type="GO" id="GO:0005797">
    <property type="term" value="C:Golgi medial cisterna"/>
    <property type="evidence" value="ECO:0007669"/>
    <property type="project" value="TreeGrafter"/>
</dbReference>
<comment type="similarity">
    <text evidence="2">Belongs to the GOSR1 family.</text>
</comment>
<keyword evidence="4 10" id="KW-0812">Transmembrane</keyword>
<keyword evidence="5" id="KW-0653">Protein transport</keyword>
<evidence type="ECO:0000256" key="8">
    <source>
        <dbReference type="ARBA" id="ARBA00023136"/>
    </source>
</evidence>
<dbReference type="GO" id="GO:0015031">
    <property type="term" value="P:protein transport"/>
    <property type="evidence" value="ECO:0007669"/>
    <property type="project" value="UniProtKB-KW"/>
</dbReference>
<evidence type="ECO:0000313" key="12">
    <source>
        <dbReference type="Proteomes" id="UP000242180"/>
    </source>
</evidence>
<evidence type="ECO:0000256" key="9">
    <source>
        <dbReference type="SAM" id="MobiDB-lite"/>
    </source>
</evidence>
<dbReference type="EMBL" id="MCGN01000007">
    <property type="protein sequence ID" value="ORY94845.1"/>
    <property type="molecule type" value="Genomic_DNA"/>
</dbReference>
<keyword evidence="12" id="KW-1185">Reference proteome</keyword>
<evidence type="ECO:0000256" key="1">
    <source>
        <dbReference type="ARBA" id="ARBA00004409"/>
    </source>
</evidence>
<dbReference type="InParanoid" id="A0A1X2H8D7"/>
<evidence type="ECO:0008006" key="13">
    <source>
        <dbReference type="Google" id="ProtNLM"/>
    </source>
</evidence>
<dbReference type="GO" id="GO:0048219">
    <property type="term" value="P:inter-Golgi cisterna vesicle-mediated transport"/>
    <property type="evidence" value="ECO:0007669"/>
    <property type="project" value="TreeGrafter"/>
</dbReference>
<evidence type="ECO:0000256" key="10">
    <source>
        <dbReference type="SAM" id="Phobius"/>
    </source>
</evidence>
<proteinExistence type="inferred from homology"/>
<dbReference type="GO" id="GO:0031201">
    <property type="term" value="C:SNARE complex"/>
    <property type="evidence" value="ECO:0007669"/>
    <property type="project" value="TreeGrafter"/>
</dbReference>
<keyword evidence="8 10" id="KW-0472">Membrane</keyword>
<feature type="transmembrane region" description="Helical" evidence="10">
    <location>
        <begin position="241"/>
        <end position="260"/>
    </location>
</feature>
<dbReference type="GO" id="GO:0005484">
    <property type="term" value="F:SNAP receptor activity"/>
    <property type="evidence" value="ECO:0007669"/>
    <property type="project" value="TreeGrafter"/>
</dbReference>
<dbReference type="GO" id="GO:0006888">
    <property type="term" value="P:endoplasmic reticulum to Golgi vesicle-mediated transport"/>
    <property type="evidence" value="ECO:0007669"/>
    <property type="project" value="InterPro"/>
</dbReference>
<comment type="subcellular location">
    <subcellularLocation>
        <location evidence="1">Golgi apparatus membrane</location>
        <topology evidence="1">Single-pass type IV membrane protein</topology>
    </subcellularLocation>
</comment>
<dbReference type="PIRSF" id="PIRSF027109">
    <property type="entry name" value="Golgi_SNARE"/>
    <property type="match status" value="1"/>
</dbReference>